<dbReference type="Proteomes" id="UP000015106">
    <property type="component" value="Chromosome 1"/>
</dbReference>
<keyword evidence="3" id="KW-1185">Reference proteome</keyword>
<reference evidence="3" key="1">
    <citation type="journal article" date="2013" name="Nature">
        <title>Draft genome of the wheat A-genome progenitor Triticum urartu.</title>
        <authorList>
            <person name="Ling H.Q."/>
            <person name="Zhao S."/>
            <person name="Liu D."/>
            <person name="Wang J."/>
            <person name="Sun H."/>
            <person name="Zhang C."/>
            <person name="Fan H."/>
            <person name="Li D."/>
            <person name="Dong L."/>
            <person name="Tao Y."/>
            <person name="Gao C."/>
            <person name="Wu H."/>
            <person name="Li Y."/>
            <person name="Cui Y."/>
            <person name="Guo X."/>
            <person name="Zheng S."/>
            <person name="Wang B."/>
            <person name="Yu K."/>
            <person name="Liang Q."/>
            <person name="Yang W."/>
            <person name="Lou X."/>
            <person name="Chen J."/>
            <person name="Feng M."/>
            <person name="Jian J."/>
            <person name="Zhang X."/>
            <person name="Luo G."/>
            <person name="Jiang Y."/>
            <person name="Liu J."/>
            <person name="Wang Z."/>
            <person name="Sha Y."/>
            <person name="Zhang B."/>
            <person name="Wu H."/>
            <person name="Tang D."/>
            <person name="Shen Q."/>
            <person name="Xue P."/>
            <person name="Zou S."/>
            <person name="Wang X."/>
            <person name="Liu X."/>
            <person name="Wang F."/>
            <person name="Yang Y."/>
            <person name="An X."/>
            <person name="Dong Z."/>
            <person name="Zhang K."/>
            <person name="Zhang X."/>
            <person name="Luo M.C."/>
            <person name="Dvorak J."/>
            <person name="Tong Y."/>
            <person name="Wang J."/>
            <person name="Yang H."/>
            <person name="Li Z."/>
            <person name="Wang D."/>
            <person name="Zhang A."/>
            <person name="Wang J."/>
        </authorList>
    </citation>
    <scope>NUCLEOTIDE SEQUENCE</scope>
    <source>
        <strain evidence="3">cv. G1812</strain>
    </source>
</reference>
<reference evidence="2" key="2">
    <citation type="submission" date="2018-03" db="EMBL/GenBank/DDBJ databases">
        <title>The Triticum urartu genome reveals the dynamic nature of wheat genome evolution.</title>
        <authorList>
            <person name="Ling H."/>
            <person name="Ma B."/>
            <person name="Shi X."/>
            <person name="Liu H."/>
            <person name="Dong L."/>
            <person name="Sun H."/>
            <person name="Cao Y."/>
            <person name="Gao Q."/>
            <person name="Zheng S."/>
            <person name="Li Y."/>
            <person name="Yu Y."/>
            <person name="Du H."/>
            <person name="Qi M."/>
            <person name="Li Y."/>
            <person name="Yu H."/>
            <person name="Cui Y."/>
            <person name="Wang N."/>
            <person name="Chen C."/>
            <person name="Wu H."/>
            <person name="Zhao Y."/>
            <person name="Zhang J."/>
            <person name="Li Y."/>
            <person name="Zhou W."/>
            <person name="Zhang B."/>
            <person name="Hu W."/>
            <person name="Eijk M."/>
            <person name="Tang J."/>
            <person name="Witsenboer H."/>
            <person name="Zhao S."/>
            <person name="Li Z."/>
            <person name="Zhang A."/>
            <person name="Wang D."/>
            <person name="Liang C."/>
        </authorList>
    </citation>
    <scope>NUCLEOTIDE SEQUENCE [LARGE SCALE GENOMIC DNA]</scope>
    <source>
        <strain evidence="2">cv. G1812</strain>
    </source>
</reference>
<dbReference type="GeneID" id="125555918"/>
<gene>
    <name evidence="2" type="primary">LOC125555918</name>
</gene>
<dbReference type="Gramene" id="TuG1812G0100001759.01.T06">
    <property type="protein sequence ID" value="TuG1812G0100001759.01.T06"/>
    <property type="gene ID" value="TuG1812G0100001759.01"/>
</dbReference>
<dbReference type="RefSeq" id="XP_048574867.1">
    <property type="nucleotide sequence ID" value="XM_048718910.1"/>
</dbReference>
<name>A0A8R7NYK0_TRIUA</name>
<reference evidence="2" key="3">
    <citation type="submission" date="2022-06" db="UniProtKB">
        <authorList>
            <consortium name="EnsemblPlants"/>
        </authorList>
    </citation>
    <scope>IDENTIFICATION</scope>
</reference>
<protein>
    <submittedName>
        <fullName evidence="2">Uncharacterized protein</fullName>
    </submittedName>
</protein>
<organism evidence="2 3">
    <name type="scientific">Triticum urartu</name>
    <name type="common">Red wild einkorn</name>
    <name type="synonym">Crithodium urartu</name>
    <dbReference type="NCBI Taxonomy" id="4572"/>
    <lineage>
        <taxon>Eukaryota</taxon>
        <taxon>Viridiplantae</taxon>
        <taxon>Streptophyta</taxon>
        <taxon>Embryophyta</taxon>
        <taxon>Tracheophyta</taxon>
        <taxon>Spermatophyta</taxon>
        <taxon>Magnoliopsida</taxon>
        <taxon>Liliopsida</taxon>
        <taxon>Poales</taxon>
        <taxon>Poaceae</taxon>
        <taxon>BOP clade</taxon>
        <taxon>Pooideae</taxon>
        <taxon>Triticodae</taxon>
        <taxon>Triticeae</taxon>
        <taxon>Triticinae</taxon>
        <taxon>Triticum</taxon>
    </lineage>
</organism>
<feature type="region of interest" description="Disordered" evidence="1">
    <location>
        <begin position="33"/>
        <end position="57"/>
    </location>
</feature>
<evidence type="ECO:0000256" key="1">
    <source>
        <dbReference type="SAM" id="MobiDB-lite"/>
    </source>
</evidence>
<accession>A0A8R7NYK0</accession>
<proteinExistence type="predicted"/>
<dbReference type="EnsemblPlants" id="TuG1812G0100001759.01.T06">
    <property type="protein sequence ID" value="TuG1812G0100001759.01.T06"/>
    <property type="gene ID" value="TuG1812G0100001759.01"/>
</dbReference>
<dbReference type="AlphaFoldDB" id="A0A8R7NYK0"/>
<evidence type="ECO:0000313" key="2">
    <source>
        <dbReference type="EnsemblPlants" id="TuG1812G0100001759.01.T06"/>
    </source>
</evidence>
<evidence type="ECO:0000313" key="3">
    <source>
        <dbReference type="Proteomes" id="UP000015106"/>
    </source>
</evidence>
<sequence length="211" mass="24195">MSFQKRRLLQGRQGRRRRFRRFYDLFHLCSPRQGEGRRPMTGRRSRPSRSPSRSFPVTGSLKIKTGHIVLVMSGWRYCGLMSLEQSDPSKICAKILGVKGIVVVRSMSPASARHHSPKEQGFKAGQQASLDESISVVLRLMHKLVLILRMCADRTKKRRGRILRKREKQGNGTVDRVQELLQKTHAAFLNRNFVQGKTSQAGDYYNPFCNI</sequence>